<keyword evidence="6" id="KW-0408">Iron</keyword>
<dbReference type="GO" id="GO:0016705">
    <property type="term" value="F:oxidoreductase activity, acting on paired donors, with incorporation or reduction of molecular oxygen"/>
    <property type="evidence" value="ECO:0007669"/>
    <property type="project" value="InterPro"/>
</dbReference>
<evidence type="ECO:0000256" key="2">
    <source>
        <dbReference type="ARBA" id="ARBA00010617"/>
    </source>
</evidence>
<dbReference type="InterPro" id="IPR050665">
    <property type="entry name" value="Cytochrome_P450_Monooxygen"/>
</dbReference>
<dbReference type="GO" id="GO:0020037">
    <property type="term" value="F:heme binding"/>
    <property type="evidence" value="ECO:0007669"/>
    <property type="project" value="InterPro"/>
</dbReference>
<reference evidence="10" key="1">
    <citation type="journal article" date="2021" name="bioRxiv">
        <title>Whole Genome Assembly and Annotation of Northern Wild Rice, Zizania palustris L., Supports a Whole Genome Duplication in the Zizania Genus.</title>
        <authorList>
            <person name="Haas M."/>
            <person name="Kono T."/>
            <person name="Macchietto M."/>
            <person name="Millas R."/>
            <person name="McGilp L."/>
            <person name="Shao M."/>
            <person name="Duquette J."/>
            <person name="Hirsch C.N."/>
            <person name="Kimball J."/>
        </authorList>
    </citation>
    <scope>NUCLEOTIDE SEQUENCE</scope>
    <source>
        <tissue evidence="10">Fresh leaf tissue</tissue>
    </source>
</reference>
<feature type="compositionally biased region" description="Basic and acidic residues" evidence="9">
    <location>
        <begin position="309"/>
        <end position="333"/>
    </location>
</feature>
<dbReference type="Pfam" id="PF00067">
    <property type="entry name" value="p450"/>
    <property type="match status" value="1"/>
</dbReference>
<protein>
    <submittedName>
        <fullName evidence="10">Uncharacterized protein</fullName>
    </submittedName>
</protein>
<dbReference type="OrthoDB" id="1470350at2759"/>
<keyword evidence="5" id="KW-0560">Oxidoreductase</keyword>
<evidence type="ECO:0000256" key="1">
    <source>
        <dbReference type="ARBA" id="ARBA00004370"/>
    </source>
</evidence>
<keyword evidence="4" id="KW-0479">Metal-binding</keyword>
<feature type="compositionally biased region" description="Basic and acidic residues" evidence="9">
    <location>
        <begin position="283"/>
        <end position="294"/>
    </location>
</feature>
<evidence type="ECO:0000256" key="6">
    <source>
        <dbReference type="ARBA" id="ARBA00023004"/>
    </source>
</evidence>
<organism evidence="10 11">
    <name type="scientific">Zizania palustris</name>
    <name type="common">Northern wild rice</name>
    <dbReference type="NCBI Taxonomy" id="103762"/>
    <lineage>
        <taxon>Eukaryota</taxon>
        <taxon>Viridiplantae</taxon>
        <taxon>Streptophyta</taxon>
        <taxon>Embryophyta</taxon>
        <taxon>Tracheophyta</taxon>
        <taxon>Spermatophyta</taxon>
        <taxon>Magnoliopsida</taxon>
        <taxon>Liliopsida</taxon>
        <taxon>Poales</taxon>
        <taxon>Poaceae</taxon>
        <taxon>BOP clade</taxon>
        <taxon>Oryzoideae</taxon>
        <taxon>Oryzeae</taxon>
        <taxon>Zizaniinae</taxon>
        <taxon>Zizania</taxon>
    </lineage>
</organism>
<evidence type="ECO:0000256" key="8">
    <source>
        <dbReference type="ARBA" id="ARBA00023136"/>
    </source>
</evidence>
<comment type="caution">
    <text evidence="10">The sequence shown here is derived from an EMBL/GenBank/DDBJ whole genome shotgun (WGS) entry which is preliminary data.</text>
</comment>
<dbReference type="EMBL" id="JAAALK010000282">
    <property type="protein sequence ID" value="KAG8077309.1"/>
    <property type="molecule type" value="Genomic_DNA"/>
</dbReference>
<keyword evidence="7" id="KW-0503">Monooxygenase</keyword>
<feature type="compositionally biased region" description="Low complexity" evidence="9">
    <location>
        <begin position="295"/>
        <end position="305"/>
    </location>
</feature>
<dbReference type="InterPro" id="IPR001128">
    <property type="entry name" value="Cyt_P450"/>
</dbReference>
<dbReference type="AlphaFoldDB" id="A0A8J5T2F2"/>
<feature type="compositionally biased region" description="Polar residues" evidence="9">
    <location>
        <begin position="227"/>
        <end position="236"/>
    </location>
</feature>
<evidence type="ECO:0000256" key="9">
    <source>
        <dbReference type="SAM" id="MobiDB-lite"/>
    </source>
</evidence>
<gene>
    <name evidence="10" type="ORF">GUJ93_ZPchr0007g5767</name>
</gene>
<dbReference type="GO" id="GO:0006629">
    <property type="term" value="P:lipid metabolic process"/>
    <property type="evidence" value="ECO:0007669"/>
    <property type="project" value="UniProtKB-ARBA"/>
</dbReference>
<dbReference type="PANTHER" id="PTHR24282:SF171">
    <property type="entry name" value="OS01G0628900 PROTEIN"/>
    <property type="match status" value="1"/>
</dbReference>
<keyword evidence="3" id="KW-0349">Heme</keyword>
<evidence type="ECO:0000256" key="4">
    <source>
        <dbReference type="ARBA" id="ARBA00022723"/>
    </source>
</evidence>
<feature type="region of interest" description="Disordered" evidence="9">
    <location>
        <begin position="218"/>
        <end position="357"/>
    </location>
</feature>
<evidence type="ECO:0000256" key="3">
    <source>
        <dbReference type="ARBA" id="ARBA00022617"/>
    </source>
</evidence>
<evidence type="ECO:0000256" key="7">
    <source>
        <dbReference type="ARBA" id="ARBA00023033"/>
    </source>
</evidence>
<dbReference type="PANTHER" id="PTHR24282">
    <property type="entry name" value="CYTOCHROME P450 FAMILY MEMBER"/>
    <property type="match status" value="1"/>
</dbReference>
<comment type="similarity">
    <text evidence="2">Belongs to the cytochrome P450 family.</text>
</comment>
<proteinExistence type="inferred from homology"/>
<keyword evidence="8" id="KW-0472">Membrane</keyword>
<keyword evidence="11" id="KW-1185">Reference proteome</keyword>
<evidence type="ECO:0000256" key="5">
    <source>
        <dbReference type="ARBA" id="ARBA00023002"/>
    </source>
</evidence>
<accession>A0A8J5T2F2</accession>
<name>A0A8J5T2F2_ZIZPA</name>
<dbReference type="GO" id="GO:0016020">
    <property type="term" value="C:membrane"/>
    <property type="evidence" value="ECO:0007669"/>
    <property type="project" value="UniProtKB-SubCell"/>
</dbReference>
<dbReference type="GO" id="GO:0004497">
    <property type="term" value="F:monooxygenase activity"/>
    <property type="evidence" value="ECO:0007669"/>
    <property type="project" value="UniProtKB-KW"/>
</dbReference>
<sequence length="357" mass="39043">MAGLCGGADGTQQGEIDVWPEFQNLAGDVISRAAFGSSFSEGRRIFELQSEQARNVVQMASTMYIPGYSLLPTKLNRRTKANAREVEELLRGVITKREREMKDGHGDKDDLIGLLLESNIEENQETGSSKPTMTTEDIIGELKLFYFAGMETTAVLLTWTMVVLSMHPEWQDRAREEVLRVFGKNVPDVNGINRLKTVSATSVVKGVSRAVTSRLAPRGAWAPGAAQSHQTRQQCSAPADRAAPENRGQSGAAGDQERRRRPEHDCTRPPDGRRPGAPPEAGARLHEAAGRPETRSAAGGRSTTARGRRTAEVIAREGRWPDRGAREAGVDTKARRRPKWRTAARRRGGEAATRAAA</sequence>
<feature type="compositionally biased region" description="Basic and acidic residues" evidence="9">
    <location>
        <begin position="255"/>
        <end position="274"/>
    </location>
</feature>
<dbReference type="EMBL" id="JAAALK010000282">
    <property type="protein sequence ID" value="KAG8077308.1"/>
    <property type="molecule type" value="Genomic_DNA"/>
</dbReference>
<dbReference type="GO" id="GO:0005506">
    <property type="term" value="F:iron ion binding"/>
    <property type="evidence" value="ECO:0007669"/>
    <property type="project" value="InterPro"/>
</dbReference>
<evidence type="ECO:0000313" key="10">
    <source>
        <dbReference type="EMBL" id="KAG8077309.1"/>
    </source>
</evidence>
<comment type="subcellular location">
    <subcellularLocation>
        <location evidence="1">Membrane</location>
    </subcellularLocation>
</comment>
<evidence type="ECO:0000313" key="11">
    <source>
        <dbReference type="Proteomes" id="UP000729402"/>
    </source>
</evidence>
<feature type="compositionally biased region" description="Basic residues" evidence="9">
    <location>
        <begin position="334"/>
        <end position="346"/>
    </location>
</feature>
<reference evidence="10" key="2">
    <citation type="submission" date="2021-02" db="EMBL/GenBank/DDBJ databases">
        <authorList>
            <person name="Kimball J.A."/>
            <person name="Haas M.W."/>
            <person name="Macchietto M."/>
            <person name="Kono T."/>
            <person name="Duquette J."/>
            <person name="Shao M."/>
        </authorList>
    </citation>
    <scope>NUCLEOTIDE SEQUENCE</scope>
    <source>
        <tissue evidence="10">Fresh leaf tissue</tissue>
    </source>
</reference>
<dbReference type="Proteomes" id="UP000729402">
    <property type="component" value="Unassembled WGS sequence"/>
</dbReference>